<dbReference type="Proteomes" id="UP000015104">
    <property type="component" value="Unassembled WGS sequence"/>
</dbReference>
<sequence length="57" mass="6479">MTSLVVSCIQQLCKNNEYLLSLSSVFSCNIKSTHFPFMKMVASLDNIISFGFIRNTR</sequence>
<name>T1K8Q0_TETUR</name>
<accession>T1K8Q0</accession>
<reference evidence="2" key="1">
    <citation type="submission" date="2011-08" db="EMBL/GenBank/DDBJ databases">
        <authorList>
            <person name="Rombauts S."/>
        </authorList>
    </citation>
    <scope>NUCLEOTIDE SEQUENCE</scope>
    <source>
        <strain evidence="2">London</strain>
    </source>
</reference>
<organism evidence="1 2">
    <name type="scientific">Tetranychus urticae</name>
    <name type="common">Two-spotted spider mite</name>
    <dbReference type="NCBI Taxonomy" id="32264"/>
    <lineage>
        <taxon>Eukaryota</taxon>
        <taxon>Metazoa</taxon>
        <taxon>Ecdysozoa</taxon>
        <taxon>Arthropoda</taxon>
        <taxon>Chelicerata</taxon>
        <taxon>Arachnida</taxon>
        <taxon>Acari</taxon>
        <taxon>Acariformes</taxon>
        <taxon>Trombidiformes</taxon>
        <taxon>Prostigmata</taxon>
        <taxon>Eleutherengona</taxon>
        <taxon>Raphignathae</taxon>
        <taxon>Tetranychoidea</taxon>
        <taxon>Tetranychidae</taxon>
        <taxon>Tetranychus</taxon>
    </lineage>
</organism>
<proteinExistence type="predicted"/>
<evidence type="ECO:0000313" key="1">
    <source>
        <dbReference type="EnsemblMetazoa" id="tetur07g02130.1"/>
    </source>
</evidence>
<evidence type="ECO:0000313" key="2">
    <source>
        <dbReference type="Proteomes" id="UP000015104"/>
    </source>
</evidence>
<dbReference type="EnsemblMetazoa" id="tetur07g02130.1">
    <property type="protein sequence ID" value="tetur07g02130.1"/>
    <property type="gene ID" value="tetur07g02130"/>
</dbReference>
<protein>
    <submittedName>
        <fullName evidence="1">Uncharacterized protein</fullName>
    </submittedName>
</protein>
<dbReference type="EMBL" id="CAEY01001879">
    <property type="status" value="NOT_ANNOTATED_CDS"/>
    <property type="molecule type" value="Genomic_DNA"/>
</dbReference>
<reference evidence="1" key="2">
    <citation type="submission" date="2015-06" db="UniProtKB">
        <authorList>
            <consortium name="EnsemblMetazoa"/>
        </authorList>
    </citation>
    <scope>IDENTIFICATION</scope>
</reference>
<keyword evidence="2" id="KW-1185">Reference proteome</keyword>
<dbReference type="AlphaFoldDB" id="T1K8Q0"/>
<dbReference type="HOGENOM" id="CLU_2999042_0_0_1"/>